<evidence type="ECO:0000259" key="1">
    <source>
        <dbReference type="Pfam" id="PF01048"/>
    </source>
</evidence>
<evidence type="ECO:0000313" key="3">
    <source>
        <dbReference type="Proteomes" id="UP000594464"/>
    </source>
</evidence>
<dbReference type="CDD" id="cd17877">
    <property type="entry name" value="NP_MTAN-like"/>
    <property type="match status" value="1"/>
</dbReference>
<dbReference type="EMBL" id="CP048620">
    <property type="protein sequence ID" value="QPJ66505.1"/>
    <property type="molecule type" value="Genomic_DNA"/>
</dbReference>
<dbReference type="PANTHER" id="PTHR46832">
    <property type="entry name" value="5'-METHYLTHIOADENOSINE/S-ADENOSYLHOMOCYSTEINE NUCLEOSIDASE"/>
    <property type="match status" value="1"/>
</dbReference>
<sequence>MKRRVCIAAAVNEELAGIKGSMKIENRLSLDGSQAWQGSWAGCDLVLLRTGVGKLQARRAFQALLENCDPSLFISIGYAGGAQTDLRPGDLFLAQSAQALCEGQELNFVQAQSVEGLKLSGDFRAAAEKAAQMCKVSTHRGDLLSVEQIVYNPDSKQALGRLYDVSALDMETFYLASLCRERSLPFFSLRAISDAADEELLNVSPILSEDGKVSYLKAGWFVLKTPGVMKDLMQLRQRALGATENMTVFLRHFLQYID</sequence>
<dbReference type="InterPro" id="IPR035994">
    <property type="entry name" value="Nucleoside_phosphorylase_sf"/>
</dbReference>
<dbReference type="GO" id="GO:0019284">
    <property type="term" value="P:L-methionine salvage from S-adenosylmethionine"/>
    <property type="evidence" value="ECO:0007669"/>
    <property type="project" value="TreeGrafter"/>
</dbReference>
<dbReference type="Proteomes" id="UP000594464">
    <property type="component" value="Chromosome"/>
</dbReference>
<name>A0A7T0C4T9_9BACT</name>
<proteinExistence type="predicted"/>
<dbReference type="Pfam" id="PF01048">
    <property type="entry name" value="PNP_UDP_1"/>
    <property type="match status" value="1"/>
</dbReference>
<organism evidence="2 3">
    <name type="scientific">Candidatus Nitrohelix vancouverensis</name>
    <dbReference type="NCBI Taxonomy" id="2705534"/>
    <lineage>
        <taxon>Bacteria</taxon>
        <taxon>Pseudomonadati</taxon>
        <taxon>Nitrospinota/Tectimicrobiota group</taxon>
        <taxon>Nitrospinota</taxon>
        <taxon>Nitrospinia</taxon>
        <taxon>Nitrospinales</taxon>
        <taxon>Nitrospinaceae</taxon>
        <taxon>Candidatus Nitrohelix</taxon>
    </lineage>
</organism>
<protein>
    <recommendedName>
        <fullName evidence="1">Nucleoside phosphorylase domain-containing protein</fullName>
    </recommendedName>
</protein>
<dbReference type="SUPFAM" id="SSF53167">
    <property type="entry name" value="Purine and uridine phosphorylases"/>
    <property type="match status" value="1"/>
</dbReference>
<dbReference type="KEGG" id="nva:G3M78_14300"/>
<evidence type="ECO:0000313" key="2">
    <source>
        <dbReference type="EMBL" id="QPJ66505.1"/>
    </source>
</evidence>
<dbReference type="AlphaFoldDB" id="A0A7T0C4T9"/>
<dbReference type="Gene3D" id="3.40.50.1580">
    <property type="entry name" value="Nucleoside phosphorylase domain"/>
    <property type="match status" value="1"/>
</dbReference>
<dbReference type="InterPro" id="IPR000845">
    <property type="entry name" value="Nucleoside_phosphorylase_d"/>
</dbReference>
<dbReference type="GO" id="GO:0009116">
    <property type="term" value="P:nucleoside metabolic process"/>
    <property type="evidence" value="ECO:0007669"/>
    <property type="project" value="InterPro"/>
</dbReference>
<feature type="domain" description="Nucleoside phosphorylase" evidence="1">
    <location>
        <begin position="5"/>
        <end position="199"/>
    </location>
</feature>
<dbReference type="GO" id="GO:0008930">
    <property type="term" value="F:methylthioadenosine nucleosidase activity"/>
    <property type="evidence" value="ECO:0007669"/>
    <property type="project" value="TreeGrafter"/>
</dbReference>
<gene>
    <name evidence="2" type="ORF">G3M78_14300</name>
</gene>
<accession>A0A7T0C4T9</accession>
<reference evidence="3" key="1">
    <citation type="submission" date="2020-02" db="EMBL/GenBank/DDBJ databases">
        <title>Genomic and physiological characterization of two novel Nitrospinaceae genera.</title>
        <authorList>
            <person name="Mueller A.J."/>
            <person name="Jung M.-Y."/>
            <person name="Strachan C.R."/>
            <person name="Herbold C.W."/>
            <person name="Kirkegaard R.H."/>
            <person name="Daims H."/>
        </authorList>
    </citation>
    <scope>NUCLEOTIDE SEQUENCE [LARGE SCALE GENOMIC DNA]</scope>
</reference>
<dbReference type="PANTHER" id="PTHR46832:SF1">
    <property type="entry name" value="5'-METHYLTHIOADENOSINE_S-ADENOSYLHOMOCYSTEINE NUCLEOSIDASE"/>
    <property type="match status" value="1"/>
</dbReference>
<dbReference type="GO" id="GO:0008782">
    <property type="term" value="F:adenosylhomocysteine nucleosidase activity"/>
    <property type="evidence" value="ECO:0007669"/>
    <property type="project" value="TreeGrafter"/>
</dbReference>
<dbReference type="GO" id="GO:0005829">
    <property type="term" value="C:cytosol"/>
    <property type="evidence" value="ECO:0007669"/>
    <property type="project" value="TreeGrafter"/>
</dbReference>